<gene>
    <name evidence="1" type="ORF">PX52LOC_02872</name>
</gene>
<protein>
    <submittedName>
        <fullName evidence="1">Carboxypeptidase regulatory-like domain-containing protein</fullName>
    </submittedName>
</protein>
<dbReference type="AlphaFoldDB" id="A0A5C1AD57"/>
<proteinExistence type="predicted"/>
<evidence type="ECO:0000313" key="2">
    <source>
        <dbReference type="Proteomes" id="UP000324974"/>
    </source>
</evidence>
<keyword evidence="1" id="KW-0645">Protease</keyword>
<dbReference type="Proteomes" id="UP000324974">
    <property type="component" value="Chromosome"/>
</dbReference>
<keyword evidence="1" id="KW-0121">Carboxypeptidase</keyword>
<keyword evidence="1" id="KW-0378">Hydrolase</keyword>
<accession>A0A5C1AD57</accession>
<dbReference type="KEGG" id="lrs:PX52LOC_02872"/>
<name>A0A5C1AD57_9BACT</name>
<keyword evidence="2" id="KW-1185">Reference proteome</keyword>
<dbReference type="GO" id="GO:0004180">
    <property type="term" value="F:carboxypeptidase activity"/>
    <property type="evidence" value="ECO:0007669"/>
    <property type="project" value="UniProtKB-KW"/>
</dbReference>
<dbReference type="RefSeq" id="WP_149110702.1">
    <property type="nucleotide sequence ID" value="NZ_CP042425.1"/>
</dbReference>
<sequence>MACSLPTGPARLTAGGALVVVFLSLVGCSDGGPKVVPVSGIVTIDGQPLTYGHIQVLPTGWRPASSRIGSDGRFMLTTTVSGDGCAVGTHPVAILAGESISTEATKWHAPKKYADSKTSNLTVTITGPTNDLKVELTWSGGKPFTEKFEREGGTELQGLGK</sequence>
<evidence type="ECO:0000313" key="1">
    <source>
        <dbReference type="EMBL" id="QEL15936.1"/>
    </source>
</evidence>
<organism evidence="1 2">
    <name type="scientific">Limnoglobus roseus</name>
    <dbReference type="NCBI Taxonomy" id="2598579"/>
    <lineage>
        <taxon>Bacteria</taxon>
        <taxon>Pseudomonadati</taxon>
        <taxon>Planctomycetota</taxon>
        <taxon>Planctomycetia</taxon>
        <taxon>Gemmatales</taxon>
        <taxon>Gemmataceae</taxon>
        <taxon>Limnoglobus</taxon>
    </lineage>
</organism>
<dbReference type="EMBL" id="CP042425">
    <property type="protein sequence ID" value="QEL15936.1"/>
    <property type="molecule type" value="Genomic_DNA"/>
</dbReference>
<dbReference type="OrthoDB" id="287457at2"/>
<reference evidence="2" key="1">
    <citation type="submission" date="2019-08" db="EMBL/GenBank/DDBJ databases">
        <title>Limnoglobus roseus gen. nov., sp. nov., a novel freshwater planctomycete with a giant genome from the family Gemmataceae.</title>
        <authorList>
            <person name="Kulichevskaya I.S."/>
            <person name="Naumoff D.G."/>
            <person name="Miroshnikov K."/>
            <person name="Ivanova A."/>
            <person name="Philippov D.A."/>
            <person name="Hakobyan A."/>
            <person name="Rijpstra I.C."/>
            <person name="Sinninghe Damste J.S."/>
            <person name="Liesack W."/>
            <person name="Dedysh S.N."/>
        </authorList>
    </citation>
    <scope>NUCLEOTIDE SEQUENCE [LARGE SCALE GENOMIC DNA]</scope>
    <source>
        <strain evidence="2">PX52</strain>
    </source>
</reference>